<feature type="coiled-coil region" evidence="6">
    <location>
        <begin position="823"/>
        <end position="1018"/>
    </location>
</feature>
<keyword evidence="9" id="KW-1185">Reference proteome</keyword>
<dbReference type="PANTHER" id="PTHR46647">
    <property type="entry name" value="RAB9 EFFECTOR PROTEIN WITH KELCH MOTIFS"/>
    <property type="match status" value="1"/>
</dbReference>
<proteinExistence type="predicted"/>
<evidence type="ECO:0000313" key="8">
    <source>
        <dbReference type="EMBL" id="CAG8652834.1"/>
    </source>
</evidence>
<keyword evidence="2" id="KW-0880">Kelch repeat</keyword>
<feature type="coiled-coil region" evidence="6">
    <location>
        <begin position="1044"/>
        <end position="1113"/>
    </location>
</feature>
<evidence type="ECO:0000256" key="2">
    <source>
        <dbReference type="ARBA" id="ARBA00022441"/>
    </source>
</evidence>
<dbReference type="OrthoDB" id="45365at2759"/>
<dbReference type="SUPFAM" id="SSF57997">
    <property type="entry name" value="Tropomyosin"/>
    <property type="match status" value="1"/>
</dbReference>
<name>A0A9N9DXK1_9GLOM</name>
<keyword evidence="3" id="KW-0963">Cytoplasm</keyword>
<dbReference type="SUPFAM" id="SSF117281">
    <property type="entry name" value="Kelch motif"/>
    <property type="match status" value="1"/>
</dbReference>
<keyword evidence="5 6" id="KW-0175">Coiled coil</keyword>
<feature type="coiled-coil region" evidence="6">
    <location>
        <begin position="1399"/>
        <end position="1437"/>
    </location>
</feature>
<keyword evidence="4" id="KW-0677">Repeat</keyword>
<dbReference type="GO" id="GO:0005737">
    <property type="term" value="C:cytoplasm"/>
    <property type="evidence" value="ECO:0007669"/>
    <property type="project" value="UniProtKB-SubCell"/>
</dbReference>
<evidence type="ECO:0000256" key="6">
    <source>
        <dbReference type="SAM" id="Coils"/>
    </source>
</evidence>
<dbReference type="InterPro" id="IPR015915">
    <property type="entry name" value="Kelch-typ_b-propeller"/>
</dbReference>
<feature type="coiled-coil region" evidence="6">
    <location>
        <begin position="1160"/>
        <end position="1374"/>
    </location>
</feature>
<dbReference type="SMART" id="SM00612">
    <property type="entry name" value="Kelch"/>
    <property type="match status" value="4"/>
</dbReference>
<evidence type="ECO:0000256" key="5">
    <source>
        <dbReference type="ARBA" id="ARBA00023054"/>
    </source>
</evidence>
<feature type="compositionally biased region" description="Polar residues" evidence="7">
    <location>
        <begin position="476"/>
        <end position="519"/>
    </location>
</feature>
<dbReference type="FunFam" id="2.120.10.80:FF:000049">
    <property type="entry name" value="Cell polarity protein (Tea1)"/>
    <property type="match status" value="1"/>
</dbReference>
<dbReference type="InterPro" id="IPR006652">
    <property type="entry name" value="Kelch_1"/>
</dbReference>
<accession>A0A9N9DXK1</accession>
<evidence type="ECO:0000256" key="7">
    <source>
        <dbReference type="SAM" id="MobiDB-lite"/>
    </source>
</evidence>
<feature type="compositionally biased region" description="Basic and acidic residues" evidence="7">
    <location>
        <begin position="446"/>
        <end position="455"/>
    </location>
</feature>
<feature type="region of interest" description="Disordered" evidence="7">
    <location>
        <begin position="309"/>
        <end position="526"/>
    </location>
</feature>
<comment type="subcellular location">
    <subcellularLocation>
        <location evidence="1">Cytoplasm</location>
    </subcellularLocation>
</comment>
<dbReference type="Gene3D" id="2.120.10.80">
    <property type="entry name" value="Kelch-type beta propeller"/>
    <property type="match status" value="2"/>
</dbReference>
<dbReference type="InterPro" id="IPR052124">
    <property type="entry name" value="Rab9_kelch_effector"/>
</dbReference>
<protein>
    <submittedName>
        <fullName evidence="8">12382_t:CDS:1</fullName>
    </submittedName>
</protein>
<dbReference type="Pfam" id="PF24681">
    <property type="entry name" value="Kelch_KLHDC2_KLHL20_DRC7"/>
    <property type="match status" value="1"/>
</dbReference>
<dbReference type="Gene3D" id="1.10.287.1490">
    <property type="match status" value="1"/>
</dbReference>
<gene>
    <name evidence="8" type="ORF">CPELLU_LOCUS9424</name>
</gene>
<comment type="caution">
    <text evidence="8">The sequence shown here is derived from an EMBL/GenBank/DDBJ whole genome shotgun (WGS) entry which is preliminary data.</text>
</comment>
<dbReference type="Proteomes" id="UP000789759">
    <property type="component" value="Unassembled WGS sequence"/>
</dbReference>
<evidence type="ECO:0000313" key="9">
    <source>
        <dbReference type="Proteomes" id="UP000789759"/>
    </source>
</evidence>
<sequence length="1490" mass="169125">MVMWSDTAQSQGKNHFTRKLRLANPFPRFEHSASDVVANNELFIFGGNFQGQATNDVYVIETSTLNVLNFITSGDIPSPRTGHIHVNMGSNMIVFGGLIKDPKTLEQKEDENLYILDTVTKKWKQLSVQSPSPGRHGHAVTVIGTKMYIFGGQTGESYLNDLIAIDTDALQDDSLNASWELVAPKSPLPPGRAAHILCAHNDKIYMFGGMDGDRCYNDMWCYDLHNNTWLQLSCAGFIPFPRKYHSATIVDGIIYIFGGINQEGKELGDLTSFQINTQRWFMFQKMGPSPSPRYLHTMSAENEKVFVFGGESTKSPKPDEDGQQMSSHIPQQQQPQQIPPQQQIPQQQIHQQQISPQQQIHHQQQIPQQQQIMSAYSTSPTQQQTFAQRSLPTSPRQEFSPYGFNSPTSDNRMAQSPTSYQMSETTDPLDSPVLSNTRQGSIPRTQKVDDPRSRLPSDVNRGPLPENIIYMERQRSNSPQLRSNANMENIRRQNSSPVTTARQSPTQIDNQRSNSNPSPKTLHRHRISTDGTYAHPTVMRLRGERSLESLRENSQPTNIRQQHNMEILGNNNNGTFVQMQGAPMYSGNPEFYSPNDFKNPRSAPNPLGGYIIQPDGFGTNKNIIMSGNYPPGMFPNTIYQTLNYPKSTNSYMESAISSPTLSMEGHSRISDIVDHSSANIMNTEYNEFMRELEHRDLLIQTLRKREKWLSAELAIARKTGYTIDQVDFEGDKSEKIDLDQLIDNTDKDSEKFPLLLHIAKVRQELIKSKANISIQAQIASQKITDSERIRTAALQEAAYFKAKLAALKSQTKSDLVILESERASELEKRLTKSLNEKESVQIQFLQIQQDLINEKTLKESAEERAKTALERAEEAENAHARSLTELAALHSRATEAESELRETKGQLLNSNIELKKLQNVNEQSQTQITSLQQSIDNLKRTLEKANNAMTTASKRASESEALWKQAQQDIANLEKESAGLRSQLDVRMKDLSRSAEKANNLEKMLEEERKTNITLREMMDDGVNKLLNNSLENSSTNLNDNSNMVQLEQEIAVLKNINEETQKSANEAANSLLSAKVKLVQMESVIMKARSENTSLQRQLAEASDEIIRTKGRLSEKDRILDEKSRILEDTEVKLGMMRDVMSERGILDDGSGNSGADKVKEMAARCEKLEAMHVKAQSDLKLAIENYQEALKKVQEAENKSKVLEKELERTNALEMKNNELQKHYTEISEKLSKSVNDYNTAMHYVQGTEKMLRRLKVELQNSKIEAAKLRTQLESMQKHNEVLEEKLLEVQNRTSISMGAHESKIHEFANKQLELQREDFNKELSEIQRKMNQSLEEKKAMEISYKKLIKEHQQIKEDLEEALQLNDALTKQFSETLDTQDSSENKQDNWVEQRKFLESQINMIRSTNNKLEKVNSELERKLNASENRITILLDQMENTVDGYRNIEDNIKDTKSPRDSSVINALTDELNELAIGVSNLGVGGRRTKN</sequence>
<evidence type="ECO:0000256" key="4">
    <source>
        <dbReference type="ARBA" id="ARBA00022737"/>
    </source>
</evidence>
<organism evidence="8 9">
    <name type="scientific">Cetraspora pellucida</name>
    <dbReference type="NCBI Taxonomy" id="1433469"/>
    <lineage>
        <taxon>Eukaryota</taxon>
        <taxon>Fungi</taxon>
        <taxon>Fungi incertae sedis</taxon>
        <taxon>Mucoromycota</taxon>
        <taxon>Glomeromycotina</taxon>
        <taxon>Glomeromycetes</taxon>
        <taxon>Diversisporales</taxon>
        <taxon>Gigasporaceae</taxon>
        <taxon>Cetraspora</taxon>
    </lineage>
</organism>
<evidence type="ECO:0000256" key="3">
    <source>
        <dbReference type="ARBA" id="ARBA00022490"/>
    </source>
</evidence>
<evidence type="ECO:0000256" key="1">
    <source>
        <dbReference type="ARBA" id="ARBA00004496"/>
    </source>
</evidence>
<reference evidence="8" key="1">
    <citation type="submission" date="2021-06" db="EMBL/GenBank/DDBJ databases">
        <authorList>
            <person name="Kallberg Y."/>
            <person name="Tangrot J."/>
            <person name="Rosling A."/>
        </authorList>
    </citation>
    <scope>NUCLEOTIDE SEQUENCE</scope>
    <source>
        <strain evidence="8">FL966</strain>
    </source>
</reference>
<dbReference type="EMBL" id="CAJVQA010007175">
    <property type="protein sequence ID" value="CAG8652834.1"/>
    <property type="molecule type" value="Genomic_DNA"/>
</dbReference>
<dbReference type="PANTHER" id="PTHR46647:SF1">
    <property type="entry name" value="RAB9 EFFECTOR PROTEIN WITH KELCH MOTIFS"/>
    <property type="match status" value="1"/>
</dbReference>
<feature type="compositionally biased region" description="Low complexity" evidence="7">
    <location>
        <begin position="323"/>
        <end position="374"/>
    </location>
</feature>
<feature type="compositionally biased region" description="Polar residues" evidence="7">
    <location>
        <begin position="375"/>
        <end position="444"/>
    </location>
</feature>